<comment type="caution">
    <text evidence="3">The sequence shown here is derived from an EMBL/GenBank/DDBJ whole genome shotgun (WGS) entry which is preliminary data.</text>
</comment>
<accession>A0A9D3UH67</accession>
<sequence>MDFGFTKGELNGYSTNIFLRNPIVETEDELAVVGGRGTFKMAKGQLQQTSTNTKSSNMNLSTPQRELQKVL</sequence>
<dbReference type="Proteomes" id="UP000828251">
    <property type="component" value="Unassembled WGS sequence"/>
</dbReference>
<evidence type="ECO:0000313" key="3">
    <source>
        <dbReference type="EMBL" id="KAH1040419.1"/>
    </source>
</evidence>
<proteinExistence type="inferred from homology"/>
<evidence type="ECO:0000256" key="2">
    <source>
        <dbReference type="SAM" id="MobiDB-lite"/>
    </source>
</evidence>
<comment type="subunit">
    <text evidence="1">Homodimer.</text>
</comment>
<feature type="region of interest" description="Disordered" evidence="2">
    <location>
        <begin position="43"/>
        <end position="71"/>
    </location>
</feature>
<name>A0A9D3UH67_9ROSI</name>
<dbReference type="Pfam" id="PF03018">
    <property type="entry name" value="Dirigent"/>
    <property type="match status" value="1"/>
</dbReference>
<protein>
    <recommendedName>
        <fullName evidence="1">Dirigent protein</fullName>
    </recommendedName>
</protein>
<dbReference type="EMBL" id="JAIQCV010000012">
    <property type="protein sequence ID" value="KAH1040419.1"/>
    <property type="molecule type" value="Genomic_DNA"/>
</dbReference>
<dbReference type="InterPro" id="IPR004265">
    <property type="entry name" value="Dirigent"/>
</dbReference>
<keyword evidence="1" id="KW-0964">Secreted</keyword>
<comment type="function">
    <text evidence="1">Dirigent proteins impart stereoselectivity on the phenoxy radical-coupling reaction, yielding optically active lignans from two molecules of coniferyl alcohol in the biosynthesis of lignans, flavonolignans, and alkaloids and thus plays a central role in plant secondary metabolism.</text>
</comment>
<evidence type="ECO:0000256" key="1">
    <source>
        <dbReference type="RuleBase" id="RU363099"/>
    </source>
</evidence>
<gene>
    <name evidence="3" type="ORF">J1N35_042162</name>
</gene>
<reference evidence="3 4" key="1">
    <citation type="journal article" date="2021" name="Plant Biotechnol. J.">
        <title>Multi-omics assisted identification of the key and species-specific regulatory components of drought-tolerant mechanisms in Gossypium stocksii.</title>
        <authorList>
            <person name="Yu D."/>
            <person name="Ke L."/>
            <person name="Zhang D."/>
            <person name="Wu Y."/>
            <person name="Sun Y."/>
            <person name="Mei J."/>
            <person name="Sun J."/>
            <person name="Sun Y."/>
        </authorList>
    </citation>
    <scope>NUCLEOTIDE SEQUENCE [LARGE SCALE GENOMIC DNA]</scope>
    <source>
        <strain evidence="4">cv. E1</strain>
        <tissue evidence="3">Leaf</tissue>
    </source>
</reference>
<comment type="similarity">
    <text evidence="1">Belongs to the plant dirigent protein family.</text>
</comment>
<evidence type="ECO:0000313" key="4">
    <source>
        <dbReference type="Proteomes" id="UP000828251"/>
    </source>
</evidence>
<organism evidence="3 4">
    <name type="scientific">Gossypium stocksii</name>
    <dbReference type="NCBI Taxonomy" id="47602"/>
    <lineage>
        <taxon>Eukaryota</taxon>
        <taxon>Viridiplantae</taxon>
        <taxon>Streptophyta</taxon>
        <taxon>Embryophyta</taxon>
        <taxon>Tracheophyta</taxon>
        <taxon>Spermatophyta</taxon>
        <taxon>Magnoliopsida</taxon>
        <taxon>eudicotyledons</taxon>
        <taxon>Gunneridae</taxon>
        <taxon>Pentapetalae</taxon>
        <taxon>rosids</taxon>
        <taxon>malvids</taxon>
        <taxon>Malvales</taxon>
        <taxon>Malvaceae</taxon>
        <taxon>Malvoideae</taxon>
        <taxon>Gossypium</taxon>
    </lineage>
</organism>
<keyword evidence="1" id="KW-0052">Apoplast</keyword>
<comment type="subcellular location">
    <subcellularLocation>
        <location evidence="1">Secreted</location>
        <location evidence="1">Extracellular space</location>
        <location evidence="1">Apoplast</location>
    </subcellularLocation>
</comment>
<dbReference type="AlphaFoldDB" id="A0A9D3UH67"/>
<keyword evidence="4" id="KW-1185">Reference proteome</keyword>
<dbReference type="PANTHER" id="PTHR21495">
    <property type="entry name" value="NUCLEOPORIN-RELATED"/>
    <property type="match status" value="1"/>
</dbReference>
<dbReference type="OrthoDB" id="987450at2759"/>
<feature type="compositionally biased region" description="Polar residues" evidence="2">
    <location>
        <begin position="45"/>
        <end position="65"/>
    </location>
</feature>
<dbReference type="GO" id="GO:0048046">
    <property type="term" value="C:apoplast"/>
    <property type="evidence" value="ECO:0007669"/>
    <property type="project" value="UniProtKB-SubCell"/>
</dbReference>